<evidence type="ECO:0000313" key="3">
    <source>
        <dbReference type="Proteomes" id="UP000295325"/>
    </source>
</evidence>
<evidence type="ECO:0008006" key="4">
    <source>
        <dbReference type="Google" id="ProtNLM"/>
    </source>
</evidence>
<dbReference type="EMBL" id="SOAZ01000018">
    <property type="protein sequence ID" value="TDT51322.1"/>
    <property type="molecule type" value="Genomic_DNA"/>
</dbReference>
<feature type="transmembrane region" description="Helical" evidence="1">
    <location>
        <begin position="32"/>
        <end position="50"/>
    </location>
</feature>
<dbReference type="RefSeq" id="WP_133628656.1">
    <property type="nucleotide sequence ID" value="NZ_SOAZ01000018.1"/>
</dbReference>
<dbReference type="Proteomes" id="UP000295325">
    <property type="component" value="Unassembled WGS sequence"/>
</dbReference>
<organism evidence="2 3">
    <name type="scientific">Fonticella tunisiensis</name>
    <dbReference type="NCBI Taxonomy" id="1096341"/>
    <lineage>
        <taxon>Bacteria</taxon>
        <taxon>Bacillati</taxon>
        <taxon>Bacillota</taxon>
        <taxon>Clostridia</taxon>
        <taxon>Eubacteriales</taxon>
        <taxon>Clostridiaceae</taxon>
        <taxon>Fonticella</taxon>
    </lineage>
</organism>
<name>A0A4V3ES13_9CLOT</name>
<dbReference type="AlphaFoldDB" id="A0A4V3ES13"/>
<keyword evidence="1" id="KW-1133">Transmembrane helix</keyword>
<protein>
    <recommendedName>
        <fullName evidence="4">Holin</fullName>
    </recommendedName>
</protein>
<dbReference type="OrthoDB" id="2085013at2"/>
<evidence type="ECO:0000256" key="1">
    <source>
        <dbReference type="SAM" id="Phobius"/>
    </source>
</evidence>
<sequence>MDKIIMVALITEALWETLKMIKSPGGVNLDRIGVMLLGVLVALVTGIDLFELAGITLKVPFLGSALTGLLISRGSNFIHDILGSMGQVYQSKKIGSSSYTVSSKSKQ</sequence>
<keyword evidence="3" id="KW-1185">Reference proteome</keyword>
<accession>A0A4V3ES13</accession>
<proteinExistence type="predicted"/>
<keyword evidence="1" id="KW-0812">Transmembrane</keyword>
<reference evidence="2 3" key="1">
    <citation type="submission" date="2019-03" db="EMBL/GenBank/DDBJ databases">
        <title>Genomic Encyclopedia of Type Strains, Phase IV (KMG-IV): sequencing the most valuable type-strain genomes for metagenomic binning, comparative biology and taxonomic classification.</title>
        <authorList>
            <person name="Goeker M."/>
        </authorList>
    </citation>
    <scope>NUCLEOTIDE SEQUENCE [LARGE SCALE GENOMIC DNA]</scope>
    <source>
        <strain evidence="2 3">DSM 24455</strain>
    </source>
</reference>
<keyword evidence="1" id="KW-0472">Membrane</keyword>
<evidence type="ECO:0000313" key="2">
    <source>
        <dbReference type="EMBL" id="TDT51322.1"/>
    </source>
</evidence>
<gene>
    <name evidence="2" type="ORF">EDD71_1186</name>
</gene>
<comment type="caution">
    <text evidence="2">The sequence shown here is derived from an EMBL/GenBank/DDBJ whole genome shotgun (WGS) entry which is preliminary data.</text>
</comment>